<dbReference type="GeneID" id="14887232"/>
<dbReference type="KEGG" id="eiv:EIN_222950"/>
<evidence type="ECO:0008006" key="4">
    <source>
        <dbReference type="Google" id="ProtNLM"/>
    </source>
</evidence>
<dbReference type="OMA" id="CFIVKMA"/>
<dbReference type="AlphaFoldDB" id="A0A0A1U240"/>
<organism evidence="2 3">
    <name type="scientific">Entamoeba invadens IP1</name>
    <dbReference type="NCBI Taxonomy" id="370355"/>
    <lineage>
        <taxon>Eukaryota</taxon>
        <taxon>Amoebozoa</taxon>
        <taxon>Evosea</taxon>
        <taxon>Archamoebae</taxon>
        <taxon>Mastigamoebida</taxon>
        <taxon>Entamoebidae</taxon>
        <taxon>Entamoeba</taxon>
    </lineage>
</organism>
<protein>
    <recommendedName>
        <fullName evidence="4">EF-hand domain-containing protein</fullName>
    </recommendedName>
</protein>
<dbReference type="OrthoDB" id="27556at2759"/>
<sequence>MEKKINDEEFGILSQGNSYLSIQATVSAISNLIYSQSKIESPTGPSRKEMLSSYYNSVITSLYVPLFATATDTDANGKVTQEELDRTLSILNTSHIDLNSDTVLANTILFEILDTDNDGKVPTNDIIHFVVKISGKTPSSQATEGVRNLVDPLNTSFVTLDNFVKAMNQ</sequence>
<keyword evidence="3" id="KW-1185">Reference proteome</keyword>
<dbReference type="InterPro" id="IPR018247">
    <property type="entry name" value="EF_Hand_1_Ca_BS"/>
</dbReference>
<proteinExistence type="predicted"/>
<accession>A0A0A1U240</accession>
<dbReference type="PROSITE" id="PS00018">
    <property type="entry name" value="EF_HAND_1"/>
    <property type="match status" value="1"/>
</dbReference>
<dbReference type="EMBL" id="KB206756">
    <property type="protein sequence ID" value="ELP88122.1"/>
    <property type="molecule type" value="Genomic_DNA"/>
</dbReference>
<dbReference type="RefSeq" id="XP_004254893.1">
    <property type="nucleotide sequence ID" value="XM_004254845.1"/>
</dbReference>
<gene>
    <name evidence="2" type="ORF">EIN_222950</name>
</gene>
<name>A0A0A1U240_ENTIV</name>
<dbReference type="Proteomes" id="UP000014680">
    <property type="component" value="Unassembled WGS sequence"/>
</dbReference>
<dbReference type="InterPro" id="IPR011992">
    <property type="entry name" value="EF-hand-dom_pair"/>
</dbReference>
<dbReference type="Gene3D" id="1.10.238.10">
    <property type="entry name" value="EF-hand"/>
    <property type="match status" value="1"/>
</dbReference>
<dbReference type="VEuPathDB" id="AmoebaDB:EIN_222950"/>
<dbReference type="SUPFAM" id="SSF47473">
    <property type="entry name" value="EF-hand"/>
    <property type="match status" value="1"/>
</dbReference>
<reference evidence="2 3" key="1">
    <citation type="submission" date="2012-10" db="EMBL/GenBank/DDBJ databases">
        <authorList>
            <person name="Zafar N."/>
            <person name="Inman J."/>
            <person name="Hall N."/>
            <person name="Lorenzi H."/>
            <person name="Caler E."/>
        </authorList>
    </citation>
    <scope>NUCLEOTIDE SEQUENCE [LARGE SCALE GENOMIC DNA]</scope>
    <source>
        <strain evidence="2 3">IP1</strain>
    </source>
</reference>
<evidence type="ECO:0000256" key="1">
    <source>
        <dbReference type="ARBA" id="ARBA00022837"/>
    </source>
</evidence>
<evidence type="ECO:0000313" key="3">
    <source>
        <dbReference type="Proteomes" id="UP000014680"/>
    </source>
</evidence>
<keyword evidence="1" id="KW-0106">Calcium</keyword>
<evidence type="ECO:0000313" key="2">
    <source>
        <dbReference type="EMBL" id="ELP88122.1"/>
    </source>
</evidence>